<dbReference type="SUPFAM" id="SSF53067">
    <property type="entry name" value="Actin-like ATPase domain"/>
    <property type="match status" value="2"/>
</dbReference>
<name>A0A212RNE5_9CHLR</name>
<dbReference type="CDD" id="cd24015">
    <property type="entry name" value="ASKHA_NBD_PanK-III"/>
    <property type="match status" value="1"/>
</dbReference>
<dbReference type="PANTHER" id="PTHR34265:SF1">
    <property type="entry name" value="TYPE III PANTOTHENATE KINASE"/>
    <property type="match status" value="1"/>
</dbReference>
<dbReference type="NCBIfam" id="NF009848">
    <property type="entry name" value="PRK13318.1-6"/>
    <property type="match status" value="1"/>
</dbReference>
<dbReference type="HAMAP" id="MF_01274">
    <property type="entry name" value="Pantothen_kinase_3"/>
    <property type="match status" value="1"/>
</dbReference>
<comment type="subcellular location">
    <subcellularLocation>
        <location evidence="3 16">Cytoplasm</location>
    </subcellularLocation>
</comment>
<evidence type="ECO:0000313" key="17">
    <source>
        <dbReference type="EMBL" id="SNB74057.1"/>
    </source>
</evidence>
<evidence type="ECO:0000256" key="7">
    <source>
        <dbReference type="ARBA" id="ARBA00022490"/>
    </source>
</evidence>
<keyword evidence="9 16" id="KW-0547">Nucleotide-binding</keyword>
<keyword evidence="10 16" id="KW-0418">Kinase</keyword>
<comment type="pathway">
    <text evidence="4 16">Cofactor biosynthesis; coenzyme A biosynthesis; CoA from (R)-pantothenate: step 1/5.</text>
</comment>
<dbReference type="GO" id="GO:0005524">
    <property type="term" value="F:ATP binding"/>
    <property type="evidence" value="ECO:0007669"/>
    <property type="project" value="UniProtKB-UniRule"/>
</dbReference>
<comment type="cofactor">
    <cofactor evidence="2">
        <name>K(+)</name>
        <dbReference type="ChEBI" id="CHEBI:29103"/>
    </cofactor>
</comment>
<feature type="binding site" evidence="16">
    <location>
        <position position="184"/>
    </location>
    <ligand>
        <name>substrate</name>
    </ligand>
</feature>
<evidence type="ECO:0000256" key="16">
    <source>
        <dbReference type="HAMAP-Rule" id="MF_01274"/>
    </source>
</evidence>
<evidence type="ECO:0000256" key="3">
    <source>
        <dbReference type="ARBA" id="ARBA00004496"/>
    </source>
</evidence>
<dbReference type="NCBIfam" id="NF009855">
    <property type="entry name" value="PRK13321.1"/>
    <property type="match status" value="1"/>
</dbReference>
<accession>A0A212RNE5</accession>
<evidence type="ECO:0000256" key="9">
    <source>
        <dbReference type="ARBA" id="ARBA00022741"/>
    </source>
</evidence>
<keyword evidence="8 16" id="KW-0808">Transferase</keyword>
<protein>
    <recommendedName>
        <fullName evidence="15 16">Type III pantothenate kinase</fullName>
        <ecNumber evidence="6 16">2.7.1.33</ecNumber>
    </recommendedName>
    <alternativeName>
        <fullName evidence="16">PanK-III</fullName>
    </alternativeName>
    <alternativeName>
        <fullName evidence="16">Pantothenic acid kinase</fullName>
    </alternativeName>
</protein>
<evidence type="ECO:0000256" key="10">
    <source>
        <dbReference type="ARBA" id="ARBA00022777"/>
    </source>
</evidence>
<dbReference type="GO" id="GO:0004594">
    <property type="term" value="F:pantothenate kinase activity"/>
    <property type="evidence" value="ECO:0007669"/>
    <property type="project" value="UniProtKB-UniRule"/>
</dbReference>
<feature type="binding site" evidence="16">
    <location>
        <begin position="6"/>
        <end position="13"/>
    </location>
    <ligand>
        <name>ATP</name>
        <dbReference type="ChEBI" id="CHEBI:30616"/>
    </ligand>
</feature>
<evidence type="ECO:0000256" key="15">
    <source>
        <dbReference type="ARBA" id="ARBA00040883"/>
    </source>
</evidence>
<comment type="catalytic activity">
    <reaction evidence="1 16">
        <text>(R)-pantothenate + ATP = (R)-4'-phosphopantothenate + ADP + H(+)</text>
        <dbReference type="Rhea" id="RHEA:16373"/>
        <dbReference type="ChEBI" id="CHEBI:10986"/>
        <dbReference type="ChEBI" id="CHEBI:15378"/>
        <dbReference type="ChEBI" id="CHEBI:29032"/>
        <dbReference type="ChEBI" id="CHEBI:30616"/>
        <dbReference type="ChEBI" id="CHEBI:456216"/>
        <dbReference type="EC" id="2.7.1.33"/>
    </reaction>
</comment>
<evidence type="ECO:0000256" key="6">
    <source>
        <dbReference type="ARBA" id="ARBA00012102"/>
    </source>
</evidence>
<dbReference type="UniPathway" id="UPA00241">
    <property type="reaction ID" value="UER00352"/>
</dbReference>
<comment type="cofactor">
    <cofactor evidence="16">
        <name>NH4(+)</name>
        <dbReference type="ChEBI" id="CHEBI:28938"/>
    </cofactor>
    <cofactor evidence="16">
        <name>K(+)</name>
        <dbReference type="ChEBI" id="CHEBI:29103"/>
    </cofactor>
    <text evidence="16">A monovalent cation. Ammonium or potassium.</text>
</comment>
<feature type="binding site" evidence="16">
    <location>
        <begin position="107"/>
        <end position="110"/>
    </location>
    <ligand>
        <name>substrate</name>
    </ligand>
</feature>
<comment type="function">
    <text evidence="16">Catalyzes the phosphorylation of pantothenate (Pan), the first step in CoA biosynthesis.</text>
</comment>
<evidence type="ECO:0000256" key="14">
    <source>
        <dbReference type="ARBA" id="ARBA00038036"/>
    </source>
</evidence>
<evidence type="ECO:0000256" key="1">
    <source>
        <dbReference type="ARBA" id="ARBA00001206"/>
    </source>
</evidence>
<dbReference type="EC" id="2.7.1.33" evidence="6 16"/>
<feature type="binding site" evidence="16">
    <location>
        <position position="132"/>
    </location>
    <ligand>
        <name>ATP</name>
        <dbReference type="ChEBI" id="CHEBI:30616"/>
    </ligand>
</feature>
<dbReference type="GO" id="GO:0015937">
    <property type="term" value="P:coenzyme A biosynthetic process"/>
    <property type="evidence" value="ECO:0007669"/>
    <property type="project" value="UniProtKB-UniRule"/>
</dbReference>
<evidence type="ECO:0000256" key="13">
    <source>
        <dbReference type="ARBA" id="ARBA00022993"/>
    </source>
</evidence>
<keyword evidence="12 16" id="KW-0630">Potassium</keyword>
<dbReference type="OrthoDB" id="9804707at2"/>
<dbReference type="InterPro" id="IPR043129">
    <property type="entry name" value="ATPase_NBD"/>
</dbReference>
<gene>
    <name evidence="16" type="primary">coaX</name>
    <name evidence="17" type="ORF">SAMN02746019_00017300</name>
</gene>
<dbReference type="GO" id="GO:0005737">
    <property type="term" value="C:cytoplasm"/>
    <property type="evidence" value="ECO:0007669"/>
    <property type="project" value="UniProtKB-SubCell"/>
</dbReference>
<dbReference type="NCBIfam" id="TIGR00671">
    <property type="entry name" value="baf"/>
    <property type="match status" value="1"/>
</dbReference>
<dbReference type="FunCoup" id="A0A212RNE5">
    <property type="interactions" value="357"/>
</dbReference>
<comment type="subunit">
    <text evidence="5 16">Homodimer.</text>
</comment>
<keyword evidence="18" id="KW-1185">Reference proteome</keyword>
<evidence type="ECO:0000256" key="8">
    <source>
        <dbReference type="ARBA" id="ARBA00022679"/>
    </source>
</evidence>
<evidence type="ECO:0000313" key="18">
    <source>
        <dbReference type="Proteomes" id="UP000197025"/>
    </source>
</evidence>
<keyword evidence="11 16" id="KW-0067">ATP-binding</keyword>
<keyword evidence="13 16" id="KW-0173">Coenzyme A biosynthesis</keyword>
<dbReference type="InParanoid" id="A0A212RNE5"/>
<evidence type="ECO:0000256" key="5">
    <source>
        <dbReference type="ARBA" id="ARBA00011738"/>
    </source>
</evidence>
<reference evidence="18" key="1">
    <citation type="submission" date="2017-06" db="EMBL/GenBank/DDBJ databases">
        <authorList>
            <person name="Varghese N."/>
            <person name="Submissions S."/>
        </authorList>
    </citation>
    <scope>NUCLEOTIDE SEQUENCE [LARGE SCALE GENOMIC DNA]</scope>
    <source>
        <strain evidence="18">JAD2</strain>
    </source>
</reference>
<proteinExistence type="inferred from homology"/>
<dbReference type="Proteomes" id="UP000197025">
    <property type="component" value="Unassembled WGS sequence"/>
</dbReference>
<keyword evidence="7 16" id="KW-0963">Cytoplasm</keyword>
<dbReference type="PANTHER" id="PTHR34265">
    <property type="entry name" value="TYPE III PANTOTHENATE KINASE"/>
    <property type="match status" value="1"/>
</dbReference>
<evidence type="ECO:0000256" key="4">
    <source>
        <dbReference type="ARBA" id="ARBA00005225"/>
    </source>
</evidence>
<evidence type="ECO:0000256" key="2">
    <source>
        <dbReference type="ARBA" id="ARBA00001958"/>
    </source>
</evidence>
<sequence length="256" mass="28029">MLLCLDIGNTNIKAGVFEGESLIAHWRFSTQRHRLADEYAALFMQLFDLHQIRPREIRGCAIACVVPPLRAVFEEMVRHYLGLEPLMVGPGIRTGIRLAVENPREVGADRVANAVATYRLYGGPAIAIAFGTATVFDVISRDGEYLGGAIAPGILVAAEALVTAAAQLYQVELTRPPRVIGRNTIQAMQSGLILGFASMVEGMIQRIQAELEEPARVIATGGLADTIAHEVRAIQVVDPHLTLHGLRFLFELNRRR</sequence>
<dbReference type="EMBL" id="FYEK01000072">
    <property type="protein sequence ID" value="SNB74057.1"/>
    <property type="molecule type" value="Genomic_DNA"/>
</dbReference>
<feature type="active site" description="Proton acceptor" evidence="16">
    <location>
        <position position="109"/>
    </location>
</feature>
<evidence type="ECO:0000256" key="12">
    <source>
        <dbReference type="ARBA" id="ARBA00022958"/>
    </source>
</evidence>
<dbReference type="RefSeq" id="WP_088572250.1">
    <property type="nucleotide sequence ID" value="NZ_FYEK01000072.1"/>
</dbReference>
<dbReference type="AlphaFoldDB" id="A0A212RNE5"/>
<comment type="similarity">
    <text evidence="14 16">Belongs to the type III pantothenate kinase family.</text>
</comment>
<dbReference type="InterPro" id="IPR004619">
    <property type="entry name" value="Type_III_PanK"/>
</dbReference>
<evidence type="ECO:0000256" key="11">
    <source>
        <dbReference type="ARBA" id="ARBA00022840"/>
    </source>
</evidence>
<comment type="caution">
    <text evidence="16">Lacks conserved residue(s) required for the propagation of feature annotation.</text>
</comment>
<dbReference type="Gene3D" id="3.30.420.40">
    <property type="match status" value="2"/>
</dbReference>
<organism evidence="17 18">
    <name type="scientific">Thermoflexus hugenholtzii JAD2</name>
    <dbReference type="NCBI Taxonomy" id="877466"/>
    <lineage>
        <taxon>Bacteria</taxon>
        <taxon>Bacillati</taxon>
        <taxon>Chloroflexota</taxon>
        <taxon>Thermoflexia</taxon>
        <taxon>Thermoflexales</taxon>
        <taxon>Thermoflexaceae</taxon>
        <taxon>Thermoflexus</taxon>
    </lineage>
</organism>
<dbReference type="Pfam" id="PF03309">
    <property type="entry name" value="Pan_kinase"/>
    <property type="match status" value="1"/>
</dbReference>